<dbReference type="PANTHER" id="PTHR30606:SF9">
    <property type="entry name" value="LIPID A BIOSYNTHESIS LAUROYLTRANSFERASE"/>
    <property type="match status" value="1"/>
</dbReference>
<evidence type="ECO:0000313" key="7">
    <source>
        <dbReference type="EMBL" id="KKN51005.1"/>
    </source>
</evidence>
<comment type="caution">
    <text evidence="7">The sequence shown here is derived from an EMBL/GenBank/DDBJ whole genome shotgun (WGS) entry which is preliminary data.</text>
</comment>
<dbReference type="GO" id="GO:0008610">
    <property type="term" value="P:lipid biosynthetic process"/>
    <property type="evidence" value="ECO:0007669"/>
    <property type="project" value="UniProtKB-ARBA"/>
</dbReference>
<organism evidence="7">
    <name type="scientific">marine sediment metagenome</name>
    <dbReference type="NCBI Taxonomy" id="412755"/>
    <lineage>
        <taxon>unclassified sequences</taxon>
        <taxon>metagenomes</taxon>
        <taxon>ecological metagenomes</taxon>
    </lineage>
</organism>
<evidence type="ECO:0000256" key="6">
    <source>
        <dbReference type="ARBA" id="ARBA00023315"/>
    </source>
</evidence>
<proteinExistence type="predicted"/>
<keyword evidence="4" id="KW-0808">Transferase</keyword>
<sequence>MAVSANKIKPRLWHMRLWPSWVLVFTLYLLSFLPMAAKQQLGKRLGRLLEARLKSRARVADCNLATCFPEMSNEARKQLVQDSFIACSRGFLESTHAWWRDMSLYCDAAEVQGLEHLIDARSKGKGVLLIGGHYSIFDFALPLVACHLKNPGYVYRANKNPVIDRMIENGRRRHFGIRPFAKRELRPMVSFLKKGGEIWFACDQDFGGKTELFVPFFGVDTGCITSPSYIAKVSGASVMCVSHLRMPHGGYRVVFSPVQVEFGADKQKDTEVWNRYIENTIREQPDQYLWLHKRFKTRPKGAGNVY</sequence>
<dbReference type="EMBL" id="LAZR01001084">
    <property type="protein sequence ID" value="KKN51005.1"/>
    <property type="molecule type" value="Genomic_DNA"/>
</dbReference>
<keyword evidence="2" id="KW-1003">Cell membrane</keyword>
<evidence type="ECO:0000256" key="4">
    <source>
        <dbReference type="ARBA" id="ARBA00022679"/>
    </source>
</evidence>
<reference evidence="7" key="1">
    <citation type="journal article" date="2015" name="Nature">
        <title>Complex archaea that bridge the gap between prokaryotes and eukaryotes.</title>
        <authorList>
            <person name="Spang A."/>
            <person name="Saw J.H."/>
            <person name="Jorgensen S.L."/>
            <person name="Zaremba-Niedzwiedzka K."/>
            <person name="Martijn J."/>
            <person name="Lind A.E."/>
            <person name="van Eijk R."/>
            <person name="Schleper C."/>
            <person name="Guy L."/>
            <person name="Ettema T.J."/>
        </authorList>
    </citation>
    <scope>NUCLEOTIDE SEQUENCE</scope>
</reference>
<dbReference type="GO" id="GO:0005886">
    <property type="term" value="C:plasma membrane"/>
    <property type="evidence" value="ECO:0007669"/>
    <property type="project" value="UniProtKB-SubCell"/>
</dbReference>
<evidence type="ECO:0000256" key="2">
    <source>
        <dbReference type="ARBA" id="ARBA00022475"/>
    </source>
</evidence>
<dbReference type="CDD" id="cd07984">
    <property type="entry name" value="LPLAT_LABLAT-like"/>
    <property type="match status" value="1"/>
</dbReference>
<comment type="subcellular location">
    <subcellularLocation>
        <location evidence="1">Cell inner membrane</location>
    </subcellularLocation>
</comment>
<evidence type="ECO:0000256" key="1">
    <source>
        <dbReference type="ARBA" id="ARBA00004533"/>
    </source>
</evidence>
<gene>
    <name evidence="7" type="ORF">LCGC14_0626970</name>
</gene>
<keyword evidence="3" id="KW-0997">Cell inner membrane</keyword>
<name>A0A0F9R334_9ZZZZ</name>
<dbReference type="PIRSF" id="PIRSF026649">
    <property type="entry name" value="MsbB"/>
    <property type="match status" value="1"/>
</dbReference>
<keyword evidence="5" id="KW-0472">Membrane</keyword>
<dbReference type="GO" id="GO:1901137">
    <property type="term" value="P:carbohydrate derivative biosynthetic process"/>
    <property type="evidence" value="ECO:0007669"/>
    <property type="project" value="UniProtKB-ARBA"/>
</dbReference>
<dbReference type="PANTHER" id="PTHR30606">
    <property type="entry name" value="LIPID A BIOSYNTHESIS LAUROYL ACYLTRANSFERASE"/>
    <property type="match status" value="1"/>
</dbReference>
<evidence type="ECO:0000256" key="5">
    <source>
        <dbReference type="ARBA" id="ARBA00023136"/>
    </source>
</evidence>
<protein>
    <recommendedName>
        <fullName evidence="8">Lipid A biosynthesis acyltransferase</fullName>
    </recommendedName>
</protein>
<dbReference type="InterPro" id="IPR004960">
    <property type="entry name" value="LipA_acyltrans"/>
</dbReference>
<dbReference type="GO" id="GO:0016746">
    <property type="term" value="F:acyltransferase activity"/>
    <property type="evidence" value="ECO:0007669"/>
    <property type="project" value="UniProtKB-KW"/>
</dbReference>
<dbReference type="AlphaFoldDB" id="A0A0F9R334"/>
<evidence type="ECO:0000256" key="3">
    <source>
        <dbReference type="ARBA" id="ARBA00022519"/>
    </source>
</evidence>
<evidence type="ECO:0008006" key="8">
    <source>
        <dbReference type="Google" id="ProtNLM"/>
    </source>
</evidence>
<dbReference type="Pfam" id="PF03279">
    <property type="entry name" value="Lip_A_acyltrans"/>
    <property type="match status" value="1"/>
</dbReference>
<accession>A0A0F9R334</accession>
<keyword evidence="6" id="KW-0012">Acyltransferase</keyword>